<protein>
    <recommendedName>
        <fullName evidence="3">Signal recognition particle receptor subunit beta</fullName>
    </recommendedName>
</protein>
<keyword evidence="6" id="KW-0256">Endoplasmic reticulum</keyword>
<dbReference type="Pfam" id="PF09439">
    <property type="entry name" value="SRPRB"/>
    <property type="match status" value="1"/>
</dbReference>
<evidence type="ECO:0000256" key="3">
    <source>
        <dbReference type="ARBA" id="ARBA00020256"/>
    </source>
</evidence>
<evidence type="ECO:0000256" key="2">
    <source>
        <dbReference type="ARBA" id="ARBA00005619"/>
    </source>
</evidence>
<feature type="transmembrane region" description="Helical" evidence="11">
    <location>
        <begin position="24"/>
        <end position="44"/>
    </location>
</feature>
<accession>A0A4Y7LP09</accession>
<evidence type="ECO:0000256" key="5">
    <source>
        <dbReference type="ARBA" id="ARBA00022741"/>
    </source>
</evidence>
<dbReference type="EMBL" id="LR000407">
    <property type="protein sequence ID" value="SVE70026.1"/>
    <property type="molecule type" value="mRNA"/>
</dbReference>
<keyword evidence="5" id="KW-0547">Nucleotide-binding</keyword>
<evidence type="ECO:0000256" key="1">
    <source>
        <dbReference type="ARBA" id="ARBA00004389"/>
    </source>
</evidence>
<proteinExistence type="evidence at transcript level"/>
<organism evidence="12">
    <name type="scientific">Eubosmina coregoni</name>
    <dbReference type="NCBI Taxonomy" id="186181"/>
    <lineage>
        <taxon>Eukaryota</taxon>
        <taxon>Metazoa</taxon>
        <taxon>Ecdysozoa</taxon>
        <taxon>Arthropoda</taxon>
        <taxon>Crustacea</taxon>
        <taxon>Branchiopoda</taxon>
        <taxon>Diplostraca</taxon>
        <taxon>Cladocera</taxon>
        <taxon>Anomopoda</taxon>
        <taxon>Bosminidae</taxon>
        <taxon>Eubosmina</taxon>
    </lineage>
</organism>
<keyword evidence="9 11" id="KW-0472">Membrane</keyword>
<name>A0A4Y7LP09_9CRUS</name>
<keyword evidence="8" id="KW-0342">GTP-binding</keyword>
<evidence type="ECO:0000256" key="7">
    <source>
        <dbReference type="ARBA" id="ARBA00022989"/>
    </source>
</evidence>
<evidence type="ECO:0000313" key="12">
    <source>
        <dbReference type="EMBL" id="SVE70026.1"/>
    </source>
</evidence>
<reference evidence="12" key="1">
    <citation type="submission" date="2018-08" db="EMBL/GenBank/DDBJ databases">
        <authorList>
            <person name="Cornetti L."/>
        </authorList>
    </citation>
    <scope>NUCLEOTIDE SEQUENCE</scope>
    <source>
        <strain evidence="12">FI-BAL1-1</strain>
    </source>
</reference>
<evidence type="ECO:0000256" key="4">
    <source>
        <dbReference type="ARBA" id="ARBA00022692"/>
    </source>
</evidence>
<keyword evidence="10" id="KW-0675">Receptor</keyword>
<dbReference type="SUPFAM" id="SSF52540">
    <property type="entry name" value="P-loop containing nucleoside triphosphate hydrolases"/>
    <property type="match status" value="1"/>
</dbReference>
<dbReference type="InterPro" id="IPR019009">
    <property type="entry name" value="SRP_receptor_beta_su"/>
</dbReference>
<dbReference type="GO" id="GO:0005525">
    <property type="term" value="F:GTP binding"/>
    <property type="evidence" value="ECO:0007669"/>
    <property type="project" value="UniProtKB-KW"/>
</dbReference>
<evidence type="ECO:0000256" key="9">
    <source>
        <dbReference type="ARBA" id="ARBA00023136"/>
    </source>
</evidence>
<evidence type="ECO:0000256" key="11">
    <source>
        <dbReference type="SAM" id="Phobius"/>
    </source>
</evidence>
<keyword evidence="4 11" id="KW-0812">Transmembrane</keyword>
<evidence type="ECO:0000256" key="6">
    <source>
        <dbReference type="ARBA" id="ARBA00022824"/>
    </source>
</evidence>
<evidence type="ECO:0000256" key="8">
    <source>
        <dbReference type="ARBA" id="ARBA00023134"/>
    </source>
</evidence>
<dbReference type="InterPro" id="IPR027417">
    <property type="entry name" value="P-loop_NTPase"/>
</dbReference>
<sequence length="244" mass="27202">MSGKDEKLKSILDSTEKDGQMGNLGLLLAILVGLITLGVFVFLWKRGQVIRRSICLVGLCESGKTLIFSQLVYKKAKESFTSQKENVGGPLKIVDVPGHERVRQRFFDSYKSSARGIIFVLDSFTVTKDIRDVAEYLYNVLSDSVVASNRPQVLVLCNKQDHALSKGPQVILNLLEKEMNVLRNTKSNQLDDVVESGSSKKTFFGRQGKDFEFKDLLPLRVEFAASSAEAGDMDQIHKWLQAVA</sequence>
<evidence type="ECO:0000256" key="10">
    <source>
        <dbReference type="ARBA" id="ARBA00023170"/>
    </source>
</evidence>
<dbReference type="GO" id="GO:0005789">
    <property type="term" value="C:endoplasmic reticulum membrane"/>
    <property type="evidence" value="ECO:0007669"/>
    <property type="project" value="UniProtKB-SubCell"/>
</dbReference>
<comment type="similarity">
    <text evidence="2">Belongs to the SRP receptor beta subunit family.</text>
</comment>
<dbReference type="Gene3D" id="3.40.50.300">
    <property type="entry name" value="P-loop containing nucleotide triphosphate hydrolases"/>
    <property type="match status" value="1"/>
</dbReference>
<dbReference type="AlphaFoldDB" id="A0A4Y7LP09"/>
<keyword evidence="7 11" id="KW-1133">Transmembrane helix</keyword>
<comment type="subcellular location">
    <subcellularLocation>
        <location evidence="1">Endoplasmic reticulum membrane</location>
        <topology evidence="1">Single-pass membrane protein</topology>
    </subcellularLocation>
</comment>
<gene>
    <name evidence="12" type="primary">EOG090X0C7N</name>
</gene>
<dbReference type="CDD" id="cd04105">
    <property type="entry name" value="SR_beta"/>
    <property type="match status" value="1"/>
</dbReference>